<accession>A0ABY7H5E1</accession>
<dbReference type="RefSeq" id="WP_269036571.1">
    <property type="nucleotide sequence ID" value="NZ_CP114040.1"/>
</dbReference>
<feature type="compositionally biased region" description="Gly residues" evidence="1">
    <location>
        <begin position="25"/>
        <end position="37"/>
    </location>
</feature>
<dbReference type="PROSITE" id="PS51257">
    <property type="entry name" value="PROKAR_LIPOPROTEIN"/>
    <property type="match status" value="1"/>
</dbReference>
<sequence>MRSIHSPGVLVVLFGGLVLGGCQPGGGGTGGGPGTTGGPDTATGTGGEGPTTGTPLPADEIGPREGPWEVVVDAVQFPVATIRKLTVGREEYDGNFANRGQVEVLFDHDEETITIETRKYVFGDAAETEAFERLSLWAYAATGNPVPRPDPSTDCTKDTWKDNCAIYAYYDGQTQPIRTGMDLRVHLPRGYRGELFVATEDNTSEDIWPRRSDVTVLDLCSSGEIGLESGRAKVRMCRDLSPAPKCAPADVEACEKFPDGSGLEAWSPSCPCGVDNFGQLVVRAPEPWAADITVDVPGDVWLNATLENAAAMKQPQCLPELSGCEAPRCVLDATDPFAPTAEFNYPSDAAPHGAGFNVYALSSGCTEIPYAEPGEPWTPDQPPKEELRGKVKLCVGCL</sequence>
<proteinExistence type="predicted"/>
<organism evidence="2 3">
    <name type="scientific">Nannocystis punicea</name>
    <dbReference type="NCBI Taxonomy" id="2995304"/>
    <lineage>
        <taxon>Bacteria</taxon>
        <taxon>Pseudomonadati</taxon>
        <taxon>Myxococcota</taxon>
        <taxon>Polyangia</taxon>
        <taxon>Nannocystales</taxon>
        <taxon>Nannocystaceae</taxon>
        <taxon>Nannocystis</taxon>
    </lineage>
</organism>
<feature type="region of interest" description="Disordered" evidence="1">
    <location>
        <begin position="25"/>
        <end position="64"/>
    </location>
</feature>
<keyword evidence="3" id="KW-1185">Reference proteome</keyword>
<evidence type="ECO:0000313" key="2">
    <source>
        <dbReference type="EMBL" id="WAS94234.1"/>
    </source>
</evidence>
<gene>
    <name evidence="2" type="ORF">O0S08_49560</name>
</gene>
<evidence type="ECO:0000313" key="3">
    <source>
        <dbReference type="Proteomes" id="UP001164459"/>
    </source>
</evidence>
<dbReference type="Proteomes" id="UP001164459">
    <property type="component" value="Chromosome"/>
</dbReference>
<dbReference type="EMBL" id="CP114040">
    <property type="protein sequence ID" value="WAS94234.1"/>
    <property type="molecule type" value="Genomic_DNA"/>
</dbReference>
<protein>
    <submittedName>
        <fullName evidence="2">Uncharacterized protein</fullName>
    </submittedName>
</protein>
<reference evidence="2" key="1">
    <citation type="submission" date="2022-11" db="EMBL/GenBank/DDBJ databases">
        <title>Minimal conservation of predation-associated metabolite biosynthetic gene clusters underscores biosynthetic potential of Myxococcota including descriptions for ten novel species: Archangium lansinium sp. nov., Myxococcus landrumus sp. nov., Nannocystis bai.</title>
        <authorList>
            <person name="Ahearne A."/>
            <person name="Stevens C."/>
            <person name="Dowd S."/>
        </authorList>
    </citation>
    <scope>NUCLEOTIDE SEQUENCE</scope>
    <source>
        <strain evidence="2">Fl3</strain>
    </source>
</reference>
<evidence type="ECO:0000256" key="1">
    <source>
        <dbReference type="SAM" id="MobiDB-lite"/>
    </source>
</evidence>
<name>A0ABY7H5E1_9BACT</name>